<proteinExistence type="predicted"/>
<reference evidence="2 3" key="1">
    <citation type="submission" date="2018-02" db="EMBL/GenBank/DDBJ databases">
        <title>The genomes of Aspergillus section Nigri reveals drivers in fungal speciation.</title>
        <authorList>
            <consortium name="DOE Joint Genome Institute"/>
            <person name="Vesth T.C."/>
            <person name="Nybo J."/>
            <person name="Theobald S."/>
            <person name="Brandl J."/>
            <person name="Frisvad J.C."/>
            <person name="Nielsen K.F."/>
            <person name="Lyhne E.K."/>
            <person name="Kogle M.E."/>
            <person name="Kuo A."/>
            <person name="Riley R."/>
            <person name="Clum A."/>
            <person name="Nolan M."/>
            <person name="Lipzen A."/>
            <person name="Salamov A."/>
            <person name="Henrissat B."/>
            <person name="Wiebenga A."/>
            <person name="De vries R.P."/>
            <person name="Grigoriev I.V."/>
            <person name="Mortensen U.H."/>
            <person name="Andersen M.R."/>
            <person name="Baker S.E."/>
        </authorList>
    </citation>
    <scope>NUCLEOTIDE SEQUENCE [LARGE SCALE GENOMIC DNA]</scope>
    <source>
        <strain evidence="2 3">CBS 313.89</strain>
    </source>
</reference>
<evidence type="ECO:0000313" key="3">
    <source>
        <dbReference type="Proteomes" id="UP000249789"/>
    </source>
</evidence>
<gene>
    <name evidence="2" type="ORF">BO72DRAFT_478968</name>
</gene>
<dbReference type="InterPro" id="IPR011051">
    <property type="entry name" value="RmlC_Cupin_sf"/>
</dbReference>
<dbReference type="CDD" id="cd02233">
    <property type="entry name" value="cupin_HNL-like"/>
    <property type="match status" value="1"/>
</dbReference>
<dbReference type="Pfam" id="PF07883">
    <property type="entry name" value="Cupin_2"/>
    <property type="match status" value="1"/>
</dbReference>
<sequence>MSKSIILSNSSGGHSIAKPTATFTGDVYLDMIHFDDNAAIANVTFTPCARTHWHTHEHGQFIKVVAGSGWICDKGDAPRRIKTGDLIWAPAGTTHWHGADDGTILTHLVVGLGKTVWHDAVTDDEYPEAANLHHPSFLLQPRGAVWRGPAGRLGLPVERTS</sequence>
<name>A0A8G1RL08_9EURO</name>
<feature type="domain" description="Cupin type-2" evidence="1">
    <location>
        <begin position="43"/>
        <end position="108"/>
    </location>
</feature>
<dbReference type="EMBL" id="KZ824660">
    <property type="protein sequence ID" value="RAK75204.1"/>
    <property type="molecule type" value="Genomic_DNA"/>
</dbReference>
<evidence type="ECO:0000313" key="2">
    <source>
        <dbReference type="EMBL" id="RAK75204.1"/>
    </source>
</evidence>
<dbReference type="PANTHER" id="PTHR43698:SF1">
    <property type="entry name" value="BLL4564 PROTEIN"/>
    <property type="match status" value="1"/>
</dbReference>
<dbReference type="Gene3D" id="2.60.120.10">
    <property type="entry name" value="Jelly Rolls"/>
    <property type="match status" value="1"/>
</dbReference>
<protein>
    <submittedName>
        <fullName evidence="2">RmlC-like cupin</fullName>
    </submittedName>
</protein>
<dbReference type="SUPFAM" id="SSF51182">
    <property type="entry name" value="RmlC-like cupins"/>
    <property type="match status" value="1"/>
</dbReference>
<dbReference type="InterPro" id="IPR013096">
    <property type="entry name" value="Cupin_2"/>
</dbReference>
<dbReference type="OrthoDB" id="2096797at2759"/>
<evidence type="ECO:0000259" key="1">
    <source>
        <dbReference type="Pfam" id="PF07883"/>
    </source>
</evidence>
<dbReference type="InterPro" id="IPR047263">
    <property type="entry name" value="HNL-like_cupin"/>
</dbReference>
<dbReference type="Proteomes" id="UP000249789">
    <property type="component" value="Unassembled WGS sequence"/>
</dbReference>
<dbReference type="InterPro" id="IPR014710">
    <property type="entry name" value="RmlC-like_jellyroll"/>
</dbReference>
<dbReference type="VEuPathDB" id="FungiDB:BO72DRAFT_478968"/>
<organism evidence="2 3">
    <name type="scientific">Aspergillus fijiensis CBS 313.89</name>
    <dbReference type="NCBI Taxonomy" id="1448319"/>
    <lineage>
        <taxon>Eukaryota</taxon>
        <taxon>Fungi</taxon>
        <taxon>Dikarya</taxon>
        <taxon>Ascomycota</taxon>
        <taxon>Pezizomycotina</taxon>
        <taxon>Eurotiomycetes</taxon>
        <taxon>Eurotiomycetidae</taxon>
        <taxon>Eurotiales</taxon>
        <taxon>Aspergillaceae</taxon>
        <taxon>Aspergillus</taxon>
    </lineage>
</organism>
<accession>A0A8G1RL08</accession>
<dbReference type="GeneID" id="63864878"/>
<dbReference type="AlphaFoldDB" id="A0A8G1RL08"/>
<dbReference type="RefSeq" id="XP_040799214.1">
    <property type="nucleotide sequence ID" value="XM_040947545.1"/>
</dbReference>
<keyword evidence="3" id="KW-1185">Reference proteome</keyword>
<dbReference type="PANTHER" id="PTHR43698">
    <property type="entry name" value="RIBD C-TERMINAL DOMAIN CONTAINING PROTEIN"/>
    <property type="match status" value="1"/>
</dbReference>